<dbReference type="EMBL" id="VXMH01000051">
    <property type="protein sequence ID" value="MYC95324.1"/>
    <property type="molecule type" value="Genomic_DNA"/>
</dbReference>
<evidence type="ECO:0000256" key="2">
    <source>
        <dbReference type="SAM" id="SignalP"/>
    </source>
</evidence>
<evidence type="ECO:0000313" key="3">
    <source>
        <dbReference type="EMBL" id="MYC95324.1"/>
    </source>
</evidence>
<gene>
    <name evidence="3" type="ORF">F4X14_10155</name>
</gene>
<accession>A0A6B1D6Y8</accession>
<feature type="chain" id="PRO_5025339849" description="ABC transporter substrate-binding protein" evidence="2">
    <location>
        <begin position="25"/>
        <end position="101"/>
    </location>
</feature>
<feature type="signal peptide" evidence="2">
    <location>
        <begin position="1"/>
        <end position="24"/>
    </location>
</feature>
<name>A0A6B1D6Y8_9CHLR</name>
<proteinExistence type="predicted"/>
<reference evidence="3" key="1">
    <citation type="submission" date="2019-09" db="EMBL/GenBank/DDBJ databases">
        <title>Characterisation of the sponge microbiome using genome-centric metagenomics.</title>
        <authorList>
            <person name="Engelberts J.P."/>
            <person name="Robbins S.J."/>
            <person name="De Goeij J.M."/>
            <person name="Aranda M."/>
            <person name="Bell S.C."/>
            <person name="Webster N.S."/>
        </authorList>
    </citation>
    <scope>NUCLEOTIDE SEQUENCE</scope>
    <source>
        <strain evidence="3">SB0661_bin_32</strain>
    </source>
</reference>
<dbReference type="AlphaFoldDB" id="A0A6B1D6Y8"/>
<feature type="compositionally biased region" description="Low complexity" evidence="1">
    <location>
        <begin position="30"/>
        <end position="66"/>
    </location>
</feature>
<comment type="caution">
    <text evidence="3">The sequence shown here is derived from an EMBL/GenBank/DDBJ whole genome shotgun (WGS) entry which is preliminary data.</text>
</comment>
<evidence type="ECO:0008006" key="4">
    <source>
        <dbReference type="Google" id="ProtNLM"/>
    </source>
</evidence>
<protein>
    <recommendedName>
        <fullName evidence="4">ABC transporter substrate-binding protein</fullName>
    </recommendedName>
</protein>
<evidence type="ECO:0000256" key="1">
    <source>
        <dbReference type="SAM" id="MobiDB-lite"/>
    </source>
</evidence>
<feature type="region of interest" description="Disordered" evidence="1">
    <location>
        <begin position="28"/>
        <end position="74"/>
    </location>
</feature>
<dbReference type="PROSITE" id="PS51257">
    <property type="entry name" value="PROKAR_LIPOPROTEIN"/>
    <property type="match status" value="1"/>
</dbReference>
<sequence length="101" mass="10273">MTAVHRQLALVVIALALVLSGCNAVSGDDAPAAAGEEVAQATEAPEPAATVEEPTSTPEPEPTEVAIGPPPAFREELQATDPATVVLGAGTPQVVELFAFW</sequence>
<keyword evidence="2" id="KW-0732">Signal</keyword>
<organism evidence="3">
    <name type="scientific">Caldilineaceae bacterium SB0661_bin_32</name>
    <dbReference type="NCBI Taxonomy" id="2605255"/>
    <lineage>
        <taxon>Bacteria</taxon>
        <taxon>Bacillati</taxon>
        <taxon>Chloroflexota</taxon>
        <taxon>Caldilineae</taxon>
        <taxon>Caldilineales</taxon>
        <taxon>Caldilineaceae</taxon>
    </lineage>
</organism>